<dbReference type="CDD" id="cd15831">
    <property type="entry name" value="BTAD"/>
    <property type="match status" value="1"/>
</dbReference>
<dbReference type="Pfam" id="PF00931">
    <property type="entry name" value="NB-ARC"/>
    <property type="match status" value="1"/>
</dbReference>
<dbReference type="SUPFAM" id="SSF48452">
    <property type="entry name" value="TPR-like"/>
    <property type="match status" value="2"/>
</dbReference>
<evidence type="ECO:0000256" key="3">
    <source>
        <dbReference type="ARBA" id="ARBA00023015"/>
    </source>
</evidence>
<comment type="similarity">
    <text evidence="1">Belongs to the AfsR/DnrI/RedD regulatory family.</text>
</comment>
<gene>
    <name evidence="8" type="primary">afsR_4</name>
    <name evidence="8" type="ORF">GCM10009850_085170</name>
</gene>
<evidence type="ECO:0000256" key="4">
    <source>
        <dbReference type="ARBA" id="ARBA00023125"/>
    </source>
</evidence>
<protein>
    <submittedName>
        <fullName evidence="8">Transcriptional regulator AfsR</fullName>
    </submittedName>
</protein>
<dbReference type="SUPFAM" id="SSF52540">
    <property type="entry name" value="P-loop containing nucleoside triphosphate hydrolases"/>
    <property type="match status" value="1"/>
</dbReference>
<dbReference type="Gene3D" id="1.10.10.10">
    <property type="entry name" value="Winged helix-like DNA-binding domain superfamily/Winged helix DNA-binding domain"/>
    <property type="match status" value="1"/>
</dbReference>
<dbReference type="PRINTS" id="PR00364">
    <property type="entry name" value="DISEASERSIST"/>
</dbReference>
<dbReference type="InterPro" id="IPR036388">
    <property type="entry name" value="WH-like_DNA-bd_sf"/>
</dbReference>
<keyword evidence="4 6" id="KW-0238">DNA-binding</keyword>
<keyword evidence="9" id="KW-1185">Reference proteome</keyword>
<name>A0ABN3CUF6_9ACTN</name>
<dbReference type="SMART" id="SM01043">
    <property type="entry name" value="BTAD"/>
    <property type="match status" value="1"/>
</dbReference>
<keyword evidence="5" id="KW-0804">Transcription</keyword>
<keyword evidence="3" id="KW-0805">Transcription regulation</keyword>
<keyword evidence="2" id="KW-0677">Repeat</keyword>
<evidence type="ECO:0000256" key="6">
    <source>
        <dbReference type="PROSITE-ProRule" id="PRU01091"/>
    </source>
</evidence>
<feature type="domain" description="OmpR/PhoB-type" evidence="7">
    <location>
        <begin position="1"/>
        <end position="95"/>
    </location>
</feature>
<dbReference type="Proteomes" id="UP001499843">
    <property type="component" value="Unassembled WGS sequence"/>
</dbReference>
<dbReference type="InterPro" id="IPR016032">
    <property type="entry name" value="Sig_transdc_resp-reg_C-effctor"/>
</dbReference>
<dbReference type="SMART" id="SM00028">
    <property type="entry name" value="TPR"/>
    <property type="match status" value="4"/>
</dbReference>
<reference evidence="8 9" key="1">
    <citation type="journal article" date="2019" name="Int. J. Syst. Evol. Microbiol.">
        <title>The Global Catalogue of Microorganisms (GCM) 10K type strain sequencing project: providing services to taxonomists for standard genome sequencing and annotation.</title>
        <authorList>
            <consortium name="The Broad Institute Genomics Platform"/>
            <consortium name="The Broad Institute Genome Sequencing Center for Infectious Disease"/>
            <person name="Wu L."/>
            <person name="Ma J."/>
        </authorList>
    </citation>
    <scope>NUCLEOTIDE SEQUENCE [LARGE SCALE GENOMIC DNA]</scope>
    <source>
        <strain evidence="8 9">JCM 16114</strain>
    </source>
</reference>
<evidence type="ECO:0000313" key="9">
    <source>
        <dbReference type="Proteomes" id="UP001499843"/>
    </source>
</evidence>
<dbReference type="InterPro" id="IPR001867">
    <property type="entry name" value="OmpR/PhoB-type_DNA-bd"/>
</dbReference>
<feature type="DNA-binding region" description="OmpR/PhoB-type" evidence="6">
    <location>
        <begin position="1"/>
        <end position="95"/>
    </location>
</feature>
<dbReference type="PANTHER" id="PTHR35807:SF1">
    <property type="entry name" value="TRANSCRIPTIONAL REGULATOR REDD"/>
    <property type="match status" value="1"/>
</dbReference>
<dbReference type="Gene3D" id="3.40.50.300">
    <property type="entry name" value="P-loop containing nucleotide triphosphate hydrolases"/>
    <property type="match status" value="1"/>
</dbReference>
<evidence type="ECO:0000259" key="7">
    <source>
        <dbReference type="PROSITE" id="PS51755"/>
    </source>
</evidence>
<dbReference type="RefSeq" id="WP_344488114.1">
    <property type="nucleotide sequence ID" value="NZ_BAAAQX010000030.1"/>
</dbReference>
<evidence type="ECO:0000256" key="1">
    <source>
        <dbReference type="ARBA" id="ARBA00005820"/>
    </source>
</evidence>
<accession>A0ABN3CUF6</accession>
<dbReference type="InterPro" id="IPR051677">
    <property type="entry name" value="AfsR-DnrI-RedD_regulator"/>
</dbReference>
<dbReference type="SMART" id="SM00862">
    <property type="entry name" value="Trans_reg_C"/>
    <property type="match status" value="1"/>
</dbReference>
<comment type="caution">
    <text evidence="8">The sequence shown here is derived from an EMBL/GenBank/DDBJ whole genome shotgun (WGS) entry which is preliminary data.</text>
</comment>
<proteinExistence type="inferred from homology"/>
<dbReference type="Pfam" id="PF13432">
    <property type="entry name" value="TPR_16"/>
    <property type="match status" value="2"/>
</dbReference>
<dbReference type="Gene3D" id="1.25.40.10">
    <property type="entry name" value="Tetratricopeptide repeat domain"/>
    <property type="match status" value="3"/>
</dbReference>
<evidence type="ECO:0000313" key="8">
    <source>
        <dbReference type="EMBL" id="GAA2213055.1"/>
    </source>
</evidence>
<sequence length="961" mass="104610">MTLEIRYLGPWQVLAGDEPVRLAGRRRIGLLARLALDAGRVVHAERLLTDIWGDNSAATATKQLHIVVSKLRQTFAPHITEEIIQTTSNGYRLALDPDRIDAHLFARLARSARTSQTPATADALYREALGLWRGEPLAELTEPWARIEAARLEEEHRTVWEDHADLRLAAGDHHALAADLAAHVRAHPLRERPAAQLMLALHRAGRPSEALAVYQDTRRITITELGLEPGAELRRLHQAVLAKDPALDLPTPAQQTALGLPASAQQTALGLRAPARQTTPARQTVLGEQRPMADLPADTHAFTARTTEIDALRTALGPADGPAITVIDGPGGIGKSALTIHVAHAMAGRFTDGVLYLNLHGSTPGLDPLTPAQALRHLLRSLGLDGAAVPADAGEAAARYRSLTASGDLLVILDNARDVRQIRPLIPAGPRCRVLITSRDPLVTLDNAHHLHLGTLTPTEAVALLSRLAGPDRVRAAPQAAARVAHLCGGFPLALRIVGARLAARPDWTLPDLETRLADATRRLDVLQYADQAVRASIAVSHHHLREEPAGRDAAHLLPLLGLLGLPTHTPAATAALTGWPAHRAEAALERLQDARLLEPAGPDRYRFHDLVGLYARERAHDLSSPERTAAVRQALHHYLTTLWLAGTKLNDDPVLRCPVELPANPFESTAEAERWIHDERDNLLAVAQQALSGPDPATAVGLAIGLHWPFCFQGWHTQLADLYAHAIDLADQTAAWEDKAQLRSFLGWVHRDQGHHDAAIAELQTALDDWDRAGLPRRKVGVLNNLGVISTLAGRFDEAIGYLESGLDLNDDVARPGATATIRNNRVHVYYRQGRFDEAIEEARRLTEPGPAVGPLADAGIAHGSLGDAYRHAGRLAEAVDSYTTAVRLLHDSGYRLKEAISRWWLGTSLHDLGRHAEARTQWEDSVRLLRDARLLTPGEANEILSQDVPDTPQPIKHML</sequence>
<dbReference type="InterPro" id="IPR002182">
    <property type="entry name" value="NB-ARC"/>
</dbReference>
<dbReference type="EMBL" id="BAAAQX010000030">
    <property type="protein sequence ID" value="GAA2213055.1"/>
    <property type="molecule type" value="Genomic_DNA"/>
</dbReference>
<dbReference type="PANTHER" id="PTHR35807">
    <property type="entry name" value="TRANSCRIPTIONAL REGULATOR REDD-RELATED"/>
    <property type="match status" value="1"/>
</dbReference>
<dbReference type="Pfam" id="PF03704">
    <property type="entry name" value="BTAD"/>
    <property type="match status" value="1"/>
</dbReference>
<dbReference type="InterPro" id="IPR011990">
    <property type="entry name" value="TPR-like_helical_dom_sf"/>
</dbReference>
<dbReference type="InterPro" id="IPR005158">
    <property type="entry name" value="BTAD"/>
</dbReference>
<dbReference type="SUPFAM" id="SSF46894">
    <property type="entry name" value="C-terminal effector domain of the bipartite response regulators"/>
    <property type="match status" value="1"/>
</dbReference>
<dbReference type="Gene3D" id="1.10.8.430">
    <property type="entry name" value="Helical domain of apoptotic protease-activating factors"/>
    <property type="match status" value="1"/>
</dbReference>
<dbReference type="InterPro" id="IPR042197">
    <property type="entry name" value="Apaf_helical"/>
</dbReference>
<dbReference type="InterPro" id="IPR027417">
    <property type="entry name" value="P-loop_NTPase"/>
</dbReference>
<organism evidence="8 9">
    <name type="scientific">Nonomuraea monospora</name>
    <dbReference type="NCBI Taxonomy" id="568818"/>
    <lineage>
        <taxon>Bacteria</taxon>
        <taxon>Bacillati</taxon>
        <taxon>Actinomycetota</taxon>
        <taxon>Actinomycetes</taxon>
        <taxon>Streptosporangiales</taxon>
        <taxon>Streptosporangiaceae</taxon>
        <taxon>Nonomuraea</taxon>
    </lineage>
</organism>
<dbReference type="InterPro" id="IPR019734">
    <property type="entry name" value="TPR_rpt"/>
</dbReference>
<dbReference type="PROSITE" id="PS51755">
    <property type="entry name" value="OMPR_PHOB"/>
    <property type="match status" value="1"/>
</dbReference>
<evidence type="ECO:0000256" key="2">
    <source>
        <dbReference type="ARBA" id="ARBA00022737"/>
    </source>
</evidence>
<dbReference type="Pfam" id="PF00486">
    <property type="entry name" value="Trans_reg_C"/>
    <property type="match status" value="1"/>
</dbReference>
<evidence type="ECO:0000256" key="5">
    <source>
        <dbReference type="ARBA" id="ARBA00023163"/>
    </source>
</evidence>